<dbReference type="InterPro" id="IPR028974">
    <property type="entry name" value="TSP_type-3_rpt"/>
</dbReference>
<accession>A0A1Y6BV57</accession>
<name>A0A1Y6BV57_9BACT</name>
<dbReference type="Proteomes" id="UP000192907">
    <property type="component" value="Unassembled WGS sequence"/>
</dbReference>
<sequence>MSKPLIVYLITIAVCILSCRSGSSGGGSTGTSTGVTVSGVVKSSSGSQSEMVSWVIVFVERDSGLSQFGVLGSLGNYEIENVRLSQPQTIVLLDPQYRLSAVLTSPGTTTGTIFQYFTSNLVTIPSLVHQGPVIKFSDTSSIAWTANTAGDSDSDLIPDGLDAISLGLADTDADGIDNSTDFDLDGDGIINWYDDDDDGDETIDVYDTDANGDDIADLSQSIGELYFSQDLEFVAVQVIQEVQSDSSLASSLILSAKASSTGSIDTIAIAGPDILLEDATANVTTDDQTSTTAWDRTLLDDGLSEDGNSDDLLYARSVNLGSGKSPKANQLIFFTVTDTSAVAWSYPYSFPSLTSGVVSGSFDSTTSTVTKSGSPFSVAENYSWSVHVFDAQGVKIYGSESVAGTVDTFSIPSGILDNTQTYTAQVVASTIDRINSYPTWTVKSLNFSLN</sequence>
<proteinExistence type="predicted"/>
<dbReference type="GO" id="GO:0005509">
    <property type="term" value="F:calcium ion binding"/>
    <property type="evidence" value="ECO:0007669"/>
    <property type="project" value="InterPro"/>
</dbReference>
<protein>
    <submittedName>
        <fullName evidence="1">Uncharacterized protein</fullName>
    </submittedName>
</protein>
<dbReference type="AlphaFoldDB" id="A0A1Y6BV57"/>
<gene>
    <name evidence="1" type="ORF">SAMN06296036_109113</name>
</gene>
<dbReference type="EMBL" id="FWZT01000009">
    <property type="protein sequence ID" value="SMF29517.1"/>
    <property type="molecule type" value="Genomic_DNA"/>
</dbReference>
<dbReference type="SUPFAM" id="SSF103647">
    <property type="entry name" value="TSP type-3 repeat"/>
    <property type="match status" value="1"/>
</dbReference>
<evidence type="ECO:0000313" key="2">
    <source>
        <dbReference type="Proteomes" id="UP000192907"/>
    </source>
</evidence>
<organism evidence="1 2">
    <name type="scientific">Pseudobacteriovorax antillogorgiicola</name>
    <dbReference type="NCBI Taxonomy" id="1513793"/>
    <lineage>
        <taxon>Bacteria</taxon>
        <taxon>Pseudomonadati</taxon>
        <taxon>Bdellovibrionota</taxon>
        <taxon>Oligoflexia</taxon>
        <taxon>Oligoflexales</taxon>
        <taxon>Pseudobacteriovoracaceae</taxon>
        <taxon>Pseudobacteriovorax</taxon>
    </lineage>
</organism>
<dbReference type="STRING" id="1513793.SAMN06296036_109113"/>
<dbReference type="OrthoDB" id="9995532at2"/>
<reference evidence="2" key="1">
    <citation type="submission" date="2017-04" db="EMBL/GenBank/DDBJ databases">
        <authorList>
            <person name="Varghese N."/>
            <person name="Submissions S."/>
        </authorList>
    </citation>
    <scope>NUCLEOTIDE SEQUENCE [LARGE SCALE GENOMIC DNA]</scope>
    <source>
        <strain evidence="2">RKEM611</strain>
    </source>
</reference>
<dbReference type="RefSeq" id="WP_132319320.1">
    <property type="nucleotide sequence ID" value="NZ_FWZT01000009.1"/>
</dbReference>
<keyword evidence="2" id="KW-1185">Reference proteome</keyword>
<evidence type="ECO:0000313" key="1">
    <source>
        <dbReference type="EMBL" id="SMF29517.1"/>
    </source>
</evidence>